<dbReference type="SUPFAM" id="SSF52283">
    <property type="entry name" value="Formate/glycerate dehydrogenase catalytic domain-like"/>
    <property type="match status" value="1"/>
</dbReference>
<evidence type="ECO:0000313" key="3">
    <source>
        <dbReference type="Proteomes" id="UP001596422"/>
    </source>
</evidence>
<gene>
    <name evidence="2" type="ORF">ACFQDL_01185</name>
</gene>
<accession>A0ABW1ZUB5</accession>
<organism evidence="2 3">
    <name type="scientific">Marinobacterium aestuariivivens</name>
    <dbReference type="NCBI Taxonomy" id="1698799"/>
    <lineage>
        <taxon>Bacteria</taxon>
        <taxon>Pseudomonadati</taxon>
        <taxon>Pseudomonadota</taxon>
        <taxon>Gammaproteobacteria</taxon>
        <taxon>Oceanospirillales</taxon>
        <taxon>Oceanospirillaceae</taxon>
        <taxon>Marinobacterium</taxon>
    </lineage>
</organism>
<dbReference type="EMBL" id="JBHSWE010000001">
    <property type="protein sequence ID" value="MFC6668873.1"/>
    <property type="molecule type" value="Genomic_DNA"/>
</dbReference>
<evidence type="ECO:0000259" key="1">
    <source>
        <dbReference type="Pfam" id="PF00389"/>
    </source>
</evidence>
<proteinExistence type="predicted"/>
<dbReference type="InterPro" id="IPR006139">
    <property type="entry name" value="D-isomer_2_OHA_DH_cat_dom"/>
</dbReference>
<comment type="caution">
    <text evidence="2">The sequence shown here is derived from an EMBL/GenBank/DDBJ whole genome shotgun (WGS) entry which is preliminary data.</text>
</comment>
<dbReference type="RefSeq" id="WP_379907431.1">
    <property type="nucleotide sequence ID" value="NZ_JBHSWE010000001.1"/>
</dbReference>
<feature type="domain" description="D-isomer specific 2-hydroxyacid dehydrogenase catalytic" evidence="1">
    <location>
        <begin position="39"/>
        <end position="87"/>
    </location>
</feature>
<protein>
    <recommendedName>
        <fullName evidence="1">D-isomer specific 2-hydroxyacid dehydrogenase catalytic domain-containing protein</fullName>
    </recommendedName>
</protein>
<name>A0ABW1ZUB5_9GAMM</name>
<dbReference type="Gene3D" id="3.40.50.720">
    <property type="entry name" value="NAD(P)-binding Rossmann-like Domain"/>
    <property type="match status" value="1"/>
</dbReference>
<sequence>MKQRPLNIVADENIPALDAMFGPLGNIRRVPGRGVSNRDLRDADLLLVRSITDVGAELLTGTPVGFVGTATIGTDHVDLGYLAERGFRSAVHRAAMPTQSSSTC</sequence>
<keyword evidence="3" id="KW-1185">Reference proteome</keyword>
<evidence type="ECO:0000313" key="2">
    <source>
        <dbReference type="EMBL" id="MFC6668873.1"/>
    </source>
</evidence>
<dbReference type="Pfam" id="PF00389">
    <property type="entry name" value="2-Hacid_dh"/>
    <property type="match status" value="1"/>
</dbReference>
<dbReference type="Proteomes" id="UP001596422">
    <property type="component" value="Unassembled WGS sequence"/>
</dbReference>
<reference evidence="3" key="1">
    <citation type="journal article" date="2019" name="Int. J. Syst. Evol. Microbiol.">
        <title>The Global Catalogue of Microorganisms (GCM) 10K type strain sequencing project: providing services to taxonomists for standard genome sequencing and annotation.</title>
        <authorList>
            <consortium name="The Broad Institute Genomics Platform"/>
            <consortium name="The Broad Institute Genome Sequencing Center for Infectious Disease"/>
            <person name="Wu L."/>
            <person name="Ma J."/>
        </authorList>
    </citation>
    <scope>NUCLEOTIDE SEQUENCE [LARGE SCALE GENOMIC DNA]</scope>
    <source>
        <strain evidence="3">NBRC 111756</strain>
    </source>
</reference>